<name>A0ABV5GB96_9FLAO</name>
<protein>
    <submittedName>
        <fullName evidence="2">Type II toxin-antitoxin system RelE/ParE family toxin</fullName>
    </submittedName>
</protein>
<accession>A0ABV5GB96</accession>
<dbReference type="InterPro" id="IPR035093">
    <property type="entry name" value="RelE/ParE_toxin_dom_sf"/>
</dbReference>
<evidence type="ECO:0000256" key="1">
    <source>
        <dbReference type="ARBA" id="ARBA00022649"/>
    </source>
</evidence>
<dbReference type="RefSeq" id="WP_290284959.1">
    <property type="nucleotide sequence ID" value="NZ_JAUFQN010000019.1"/>
</dbReference>
<sequence length="97" mass="11384">MGFKIIVSKKAQDEIENATDYYAEINITLALKFFTELKATYNTLKLNPNYQIKHKNYRAVPLKIFPFLLFYVVDVDNKTIKILSCFHTSKNSKKYPK</sequence>
<organism evidence="2 3">
    <name type="scientific">Flavobacterium paronense</name>
    <dbReference type="NCBI Taxonomy" id="1392775"/>
    <lineage>
        <taxon>Bacteria</taxon>
        <taxon>Pseudomonadati</taxon>
        <taxon>Bacteroidota</taxon>
        <taxon>Flavobacteriia</taxon>
        <taxon>Flavobacteriales</taxon>
        <taxon>Flavobacteriaceae</taxon>
        <taxon>Flavobacterium</taxon>
    </lineage>
</organism>
<keyword evidence="1" id="KW-1277">Toxin-antitoxin system</keyword>
<proteinExistence type="predicted"/>
<dbReference type="Gene3D" id="3.30.2310.20">
    <property type="entry name" value="RelE-like"/>
    <property type="match status" value="1"/>
</dbReference>
<reference evidence="2 3" key="1">
    <citation type="submission" date="2024-09" db="EMBL/GenBank/DDBJ databases">
        <authorList>
            <person name="Sun Q."/>
            <person name="Mori K."/>
        </authorList>
    </citation>
    <scope>NUCLEOTIDE SEQUENCE [LARGE SCALE GENOMIC DNA]</scope>
    <source>
        <strain evidence="2 3">CECT 8460</strain>
    </source>
</reference>
<evidence type="ECO:0000313" key="3">
    <source>
        <dbReference type="Proteomes" id="UP001589576"/>
    </source>
</evidence>
<evidence type="ECO:0000313" key="2">
    <source>
        <dbReference type="EMBL" id="MFB9088363.1"/>
    </source>
</evidence>
<gene>
    <name evidence="2" type="ORF">ACFFUU_01985</name>
</gene>
<dbReference type="Proteomes" id="UP001589576">
    <property type="component" value="Unassembled WGS sequence"/>
</dbReference>
<keyword evidence="3" id="KW-1185">Reference proteome</keyword>
<dbReference type="EMBL" id="JBHMFB010000003">
    <property type="protein sequence ID" value="MFB9088363.1"/>
    <property type="molecule type" value="Genomic_DNA"/>
</dbReference>
<dbReference type="InterPro" id="IPR007712">
    <property type="entry name" value="RelE/ParE_toxin"/>
</dbReference>
<comment type="caution">
    <text evidence="2">The sequence shown here is derived from an EMBL/GenBank/DDBJ whole genome shotgun (WGS) entry which is preliminary data.</text>
</comment>
<dbReference type="Pfam" id="PF05016">
    <property type="entry name" value="ParE_toxin"/>
    <property type="match status" value="1"/>
</dbReference>